<dbReference type="STRING" id="33888.A6122_0771"/>
<dbReference type="Pfam" id="PF00975">
    <property type="entry name" value="Thioesterase"/>
    <property type="match status" value="1"/>
</dbReference>
<dbReference type="PATRIC" id="fig|33888.3.peg.861"/>
<accession>A0A160KRJ3</accession>
<evidence type="ECO:0000256" key="1">
    <source>
        <dbReference type="ARBA" id="ARBA00007169"/>
    </source>
</evidence>
<dbReference type="GO" id="GO:0016787">
    <property type="term" value="F:hydrolase activity"/>
    <property type="evidence" value="ECO:0007669"/>
    <property type="project" value="UniProtKB-KW"/>
</dbReference>
<keyword evidence="5" id="KW-1185">Reference proteome</keyword>
<dbReference type="RefSeq" id="WP_068251857.1">
    <property type="nucleotide sequence ID" value="NZ_CP015515.1"/>
</dbReference>
<keyword evidence="2 4" id="KW-0378">Hydrolase</keyword>
<comment type="similarity">
    <text evidence="1">Belongs to the thioesterase family.</text>
</comment>
<evidence type="ECO:0000256" key="2">
    <source>
        <dbReference type="ARBA" id="ARBA00022801"/>
    </source>
</evidence>
<organism evidence="4 5">
    <name type="scientific">Rathayibacter tritici</name>
    <dbReference type="NCBI Taxonomy" id="33888"/>
    <lineage>
        <taxon>Bacteria</taxon>
        <taxon>Bacillati</taxon>
        <taxon>Actinomycetota</taxon>
        <taxon>Actinomycetes</taxon>
        <taxon>Micrococcales</taxon>
        <taxon>Microbacteriaceae</taxon>
        <taxon>Rathayibacter</taxon>
    </lineage>
</organism>
<dbReference type="SUPFAM" id="SSF53474">
    <property type="entry name" value="alpha/beta-Hydrolases"/>
    <property type="match status" value="1"/>
</dbReference>
<proteinExistence type="inferred from homology"/>
<evidence type="ECO:0000313" key="5">
    <source>
        <dbReference type="Proteomes" id="UP000077071"/>
    </source>
</evidence>
<dbReference type="InterPro" id="IPR029058">
    <property type="entry name" value="AB_hydrolase_fold"/>
</dbReference>
<sequence>MPKVHTHTPWLRRFHDSAPAVPRLICFPHAGGSASSYFEFSRLAGAAVDVVAVQYPGRQDRHHEPPLTSIDGLADAVVSAVGPLLDRPVALFGHSMGATVAFEVARRLEATGRRPSVLFVSGRRAASLQRQSALHLESDERLVAEVASLDGTHADVLRDPSLMRYVLPSLRADYRAIEQYHYVPTVPLRCDVVALTGDADPHVDIDEARKWRRHTVGRFDLVVHPGGHFYLQARAQAVVSDVFARIRPGASVTTP</sequence>
<dbReference type="Gene3D" id="3.40.50.1820">
    <property type="entry name" value="alpha/beta hydrolase"/>
    <property type="match status" value="1"/>
</dbReference>
<dbReference type="KEGG" id="rtn:A6122_0771"/>
<feature type="domain" description="Thioesterase TesA-like" evidence="3">
    <location>
        <begin position="25"/>
        <end position="246"/>
    </location>
</feature>
<protein>
    <submittedName>
        <fullName evidence="4">Oleoyl-ACP hydrolase</fullName>
    </submittedName>
</protein>
<dbReference type="PANTHER" id="PTHR11487:SF0">
    <property type="entry name" value="S-ACYL FATTY ACID SYNTHASE THIOESTERASE, MEDIUM CHAIN"/>
    <property type="match status" value="1"/>
</dbReference>
<dbReference type="PANTHER" id="PTHR11487">
    <property type="entry name" value="THIOESTERASE"/>
    <property type="match status" value="1"/>
</dbReference>
<dbReference type="EMBL" id="CP015515">
    <property type="protein sequence ID" value="AND15924.1"/>
    <property type="molecule type" value="Genomic_DNA"/>
</dbReference>
<gene>
    <name evidence="4" type="ORF">A6122_0771</name>
</gene>
<dbReference type="InterPro" id="IPR012223">
    <property type="entry name" value="TEII"/>
</dbReference>
<dbReference type="Proteomes" id="UP000077071">
    <property type="component" value="Chromosome"/>
</dbReference>
<reference evidence="4 5" key="1">
    <citation type="submission" date="2016-05" db="EMBL/GenBank/DDBJ databases">
        <title>Complete genome sequence of Rathayibacter tritici NCPPB 1953.</title>
        <authorList>
            <person name="Park J."/>
            <person name="Lee H.-H."/>
            <person name="Lee S.-W."/>
            <person name="Seo Y.-S."/>
        </authorList>
    </citation>
    <scope>NUCLEOTIDE SEQUENCE [LARGE SCALE GENOMIC DNA]</scope>
    <source>
        <strain evidence="4 5">NCPPB 1953</strain>
    </source>
</reference>
<evidence type="ECO:0000259" key="3">
    <source>
        <dbReference type="SMART" id="SM00824"/>
    </source>
</evidence>
<dbReference type="AlphaFoldDB" id="A0A160KRJ3"/>
<dbReference type="GO" id="GO:0008610">
    <property type="term" value="P:lipid biosynthetic process"/>
    <property type="evidence" value="ECO:0007669"/>
    <property type="project" value="TreeGrafter"/>
</dbReference>
<dbReference type="InterPro" id="IPR020802">
    <property type="entry name" value="TesA-like"/>
</dbReference>
<evidence type="ECO:0000313" key="4">
    <source>
        <dbReference type="EMBL" id="AND15924.1"/>
    </source>
</evidence>
<name>A0A160KRJ3_9MICO</name>
<dbReference type="SMART" id="SM00824">
    <property type="entry name" value="PKS_TE"/>
    <property type="match status" value="1"/>
</dbReference>
<dbReference type="InterPro" id="IPR001031">
    <property type="entry name" value="Thioesterase"/>
</dbReference>